<reference evidence="1" key="1">
    <citation type="submission" date="2015-08" db="UniProtKB">
        <authorList>
            <consortium name="WormBaseParasite"/>
        </authorList>
    </citation>
    <scope>IDENTIFICATION</scope>
</reference>
<name>A0A0K0E4Y5_STRER</name>
<proteinExistence type="predicted"/>
<dbReference type="AlphaFoldDB" id="A0A0K0E4Y5"/>
<sequence>MLITIENPGLFFCFDLLRYNLDISSTGTGSEALKLLWRKLKDVTILQLRRIHLVIILTTIENPDIIVIVLMAVIQLELSGAFSLLRRKLGDVSLLQLNLKHGSSFVKDSFNDNANFDKEHGVVLEAVVQLEAFLLGGIHLVIMLITIKNLGCYSTGTESKALMFFWKKSGGYYTIGTKTGERGDSFEMKYRL</sequence>
<evidence type="ECO:0000313" key="1">
    <source>
        <dbReference type="WBParaSite" id="SSTP_0000455400.1"/>
    </source>
</evidence>
<protein>
    <submittedName>
        <fullName evidence="1">Transmembrane protein</fullName>
    </submittedName>
</protein>
<dbReference type="WBParaSite" id="SSTP_0000455400.1">
    <property type="protein sequence ID" value="SSTP_0000455400.1"/>
    <property type="gene ID" value="SSTP_0000455400"/>
</dbReference>
<accession>A0A0K0E4Y5</accession>
<organism evidence="1">
    <name type="scientific">Strongyloides stercoralis</name>
    <name type="common">Threadworm</name>
    <dbReference type="NCBI Taxonomy" id="6248"/>
    <lineage>
        <taxon>Eukaryota</taxon>
        <taxon>Metazoa</taxon>
        <taxon>Ecdysozoa</taxon>
        <taxon>Nematoda</taxon>
        <taxon>Chromadorea</taxon>
        <taxon>Rhabditida</taxon>
        <taxon>Tylenchina</taxon>
        <taxon>Panagrolaimomorpha</taxon>
        <taxon>Strongyloidoidea</taxon>
        <taxon>Strongyloididae</taxon>
        <taxon>Strongyloides</taxon>
    </lineage>
</organism>